<name>A0A345STB1_9ACTN</name>
<dbReference type="InterPro" id="IPR043143">
    <property type="entry name" value="Mal/L-sulf/L-lact_DH-like_NADP"/>
</dbReference>
<dbReference type="RefSeq" id="WP_111489347.1">
    <property type="nucleotide sequence ID" value="NZ_CP031264.1"/>
</dbReference>
<evidence type="ECO:0000256" key="3">
    <source>
        <dbReference type="SAM" id="MobiDB-lite"/>
    </source>
</evidence>
<accession>A0A345STB1</accession>
<dbReference type="Proteomes" id="UP000249340">
    <property type="component" value="Chromosome"/>
</dbReference>
<evidence type="ECO:0000313" key="4">
    <source>
        <dbReference type="EMBL" id="AXI76966.1"/>
    </source>
</evidence>
<proteinExistence type="inferred from homology"/>
<protein>
    <recommendedName>
        <fullName evidence="6">Malate/L-lactate dehydrogenase</fullName>
    </recommendedName>
</protein>
<dbReference type="GO" id="GO:0016491">
    <property type="term" value="F:oxidoreductase activity"/>
    <property type="evidence" value="ECO:0007669"/>
    <property type="project" value="UniProtKB-KW"/>
</dbReference>
<dbReference type="InterPro" id="IPR043144">
    <property type="entry name" value="Mal/L-sulf/L-lact_DH-like_ah"/>
</dbReference>
<dbReference type="AlphaFoldDB" id="A0A345STB1"/>
<dbReference type="EMBL" id="CP031264">
    <property type="protein sequence ID" value="AXI76966.1"/>
    <property type="molecule type" value="Genomic_DNA"/>
</dbReference>
<dbReference type="KEGG" id="stri:C7M71_005370"/>
<dbReference type="OrthoDB" id="924592at2"/>
<dbReference type="Gene3D" id="1.10.1530.10">
    <property type="match status" value="1"/>
</dbReference>
<evidence type="ECO:0000256" key="1">
    <source>
        <dbReference type="ARBA" id="ARBA00006056"/>
    </source>
</evidence>
<keyword evidence="2" id="KW-0560">Oxidoreductase</keyword>
<dbReference type="SUPFAM" id="SSF89733">
    <property type="entry name" value="L-sulfolactate dehydrogenase-like"/>
    <property type="match status" value="1"/>
</dbReference>
<keyword evidence="5" id="KW-1185">Reference proteome</keyword>
<dbReference type="PANTHER" id="PTHR11091">
    <property type="entry name" value="OXIDOREDUCTASE-RELATED"/>
    <property type="match status" value="1"/>
</dbReference>
<dbReference type="Pfam" id="PF02615">
    <property type="entry name" value="Ldh_2"/>
    <property type="match status" value="1"/>
</dbReference>
<evidence type="ECO:0000313" key="5">
    <source>
        <dbReference type="Proteomes" id="UP000249340"/>
    </source>
</evidence>
<sequence length="358" mass="37909">MPSSHLIPDPLGPPPVGPRAAGQQNTLAVRIAHSDVARLMAAACRHQGIPAEQIDAVVKHYLEGELRGKPSHGVAKFCFESQFFHLRQGPPEVFHEQGVFAVVDAHREIGPLSAAFAVDLAVATAARHGAAAVGMINTQRYGILAPWTEEIARHGLIGIATNTSRAEAVPAGGRTPVLGVNPLAFALPTLTEPLSADLGTTLAPMGVLWEHRRSGQPLPQGQFVDSDGRPATDPDQAASAVVFGRHRGFALSLLLQTLAGSLFGFPMGSEVTDTFTTGYTFLALDPAFANPQGTTATANTRFTDQLRAAAAADADTWRLPGDRSRTRAQARRAAPALTLPPLVCERLHARARGDFTSD</sequence>
<comment type="similarity">
    <text evidence="1">Belongs to the LDH2/MDH2 oxidoreductase family.</text>
</comment>
<reference evidence="5" key="1">
    <citation type="submission" date="2018-07" db="EMBL/GenBank/DDBJ databases">
        <title>Streptacidiphilus bronchialis DSM 106435 chromosome.</title>
        <authorList>
            <person name="Batra D."/>
            <person name="Gulvik C.A."/>
        </authorList>
    </citation>
    <scope>NUCLEOTIDE SEQUENCE [LARGE SCALE GENOMIC DNA]</scope>
    <source>
        <strain evidence="5">DSM 106435</strain>
    </source>
</reference>
<feature type="region of interest" description="Disordered" evidence="3">
    <location>
        <begin position="1"/>
        <end position="21"/>
    </location>
</feature>
<evidence type="ECO:0000256" key="2">
    <source>
        <dbReference type="ARBA" id="ARBA00023002"/>
    </source>
</evidence>
<evidence type="ECO:0008006" key="6">
    <source>
        <dbReference type="Google" id="ProtNLM"/>
    </source>
</evidence>
<gene>
    <name evidence="4" type="ORF">C7M71_005370</name>
</gene>
<dbReference type="InterPro" id="IPR003767">
    <property type="entry name" value="Malate/L-lactate_DH-like"/>
</dbReference>
<dbReference type="Gene3D" id="3.30.1370.60">
    <property type="entry name" value="Hypothetical oxidoreductase yiak, domain 2"/>
    <property type="match status" value="1"/>
</dbReference>
<dbReference type="PANTHER" id="PTHR11091:SF0">
    <property type="entry name" value="MALATE DEHYDROGENASE"/>
    <property type="match status" value="1"/>
</dbReference>
<dbReference type="InterPro" id="IPR036111">
    <property type="entry name" value="Mal/L-sulfo/L-lacto_DH-like_sf"/>
</dbReference>
<organism evidence="4 5">
    <name type="scientific">Peterkaempfera bronchialis</name>
    <dbReference type="NCBI Taxonomy" id="2126346"/>
    <lineage>
        <taxon>Bacteria</taxon>
        <taxon>Bacillati</taxon>
        <taxon>Actinomycetota</taxon>
        <taxon>Actinomycetes</taxon>
        <taxon>Kitasatosporales</taxon>
        <taxon>Streptomycetaceae</taxon>
        <taxon>Peterkaempfera</taxon>
    </lineage>
</organism>